<organism evidence="2 3">
    <name type="scientific">Corynebacterium genitalium ATCC 33030</name>
    <dbReference type="NCBI Taxonomy" id="585529"/>
    <lineage>
        <taxon>Bacteria</taxon>
        <taxon>Bacillati</taxon>
        <taxon>Actinomycetota</taxon>
        <taxon>Actinomycetes</taxon>
        <taxon>Mycobacteriales</taxon>
        <taxon>Corynebacteriaceae</taxon>
        <taxon>Corynebacterium</taxon>
    </lineage>
</organism>
<dbReference type="RefSeq" id="WP_005288378.1">
    <property type="nucleotide sequence ID" value="NZ_CM000961.1"/>
</dbReference>
<dbReference type="STRING" id="585529.HMPREF0291_10818"/>
<feature type="region of interest" description="Disordered" evidence="1">
    <location>
        <begin position="11"/>
        <end position="30"/>
    </location>
</feature>
<dbReference type="eggNOG" id="ENOG503298Y">
    <property type="taxonomic scope" value="Bacteria"/>
</dbReference>
<evidence type="ECO:0000313" key="3">
    <source>
        <dbReference type="Proteomes" id="UP000004208"/>
    </source>
</evidence>
<sequence length="225" mass="24457">MTFTQHYAPYPLTSDANSMSEPNPYLNNRRFPGDNNVVNPDANFYRNVDANARIADADIVDAEIADDDTAGVDEWSTQIGRHRRVRGTDFSTSDLAKACLPIMSNLRNEVPGVHSVVLGTGDGLHVCSIGLKDGIDASRITALNSSMFGVAAAHAKVIDPVLGDEHSTSVIVELPGDNLMALVRIEHEPIGHLVMGIFATDTQLGMLTHHARSFGKRLGEWLREI</sequence>
<dbReference type="AlphaFoldDB" id="D7W9U3"/>
<accession>D7W9U3</accession>
<comment type="caution">
    <text evidence="2">The sequence shown here is derived from an EMBL/GenBank/DDBJ whole genome shotgun (WGS) entry which is preliminary data.</text>
</comment>
<dbReference type="EMBL" id="ACLJ02000001">
    <property type="protein sequence ID" value="EFK55560.1"/>
    <property type="molecule type" value="Genomic_DNA"/>
</dbReference>
<name>D7W9U3_9CORY</name>
<evidence type="ECO:0008006" key="4">
    <source>
        <dbReference type="Google" id="ProtNLM"/>
    </source>
</evidence>
<proteinExistence type="predicted"/>
<dbReference type="Proteomes" id="UP000004208">
    <property type="component" value="Unassembled WGS sequence"/>
</dbReference>
<reference evidence="2" key="1">
    <citation type="submission" date="2010-06" db="EMBL/GenBank/DDBJ databases">
        <authorList>
            <person name="Muzny D."/>
            <person name="Qin X."/>
            <person name="Buhay C."/>
            <person name="Dugan-Rocha S."/>
            <person name="Ding Y."/>
            <person name="Chen G."/>
            <person name="Hawes A."/>
            <person name="Holder M."/>
            <person name="Jhangiani S."/>
            <person name="Johnson A."/>
            <person name="Khan Z."/>
            <person name="Li Z."/>
            <person name="Liu W."/>
            <person name="Liu X."/>
            <person name="Perez L."/>
            <person name="Shen H."/>
            <person name="Wang Q."/>
            <person name="Watt J."/>
            <person name="Xi L."/>
            <person name="Xin Y."/>
            <person name="Zhou J."/>
            <person name="Deng J."/>
            <person name="Jiang H."/>
            <person name="Liu Y."/>
            <person name="Qu J."/>
            <person name="Song X.-Z."/>
            <person name="Zhang L."/>
            <person name="Villasana D."/>
            <person name="Johnson A."/>
            <person name="Liu J."/>
            <person name="Liyanage D."/>
            <person name="Lorensuhewa L."/>
            <person name="Robinson T."/>
            <person name="Song A."/>
            <person name="Song B.-B."/>
            <person name="Dinh H."/>
            <person name="Thornton R."/>
            <person name="Coyle M."/>
            <person name="Francisco L."/>
            <person name="Jackson L."/>
            <person name="Javaid M."/>
            <person name="Korchina V."/>
            <person name="Kovar C."/>
            <person name="Mata R."/>
            <person name="Mathew T."/>
            <person name="Ngo R."/>
            <person name="Nguyen L."/>
            <person name="Nguyen N."/>
            <person name="Okwuonu G."/>
            <person name="Ongeri F."/>
            <person name="Pham C."/>
            <person name="Simmons D."/>
            <person name="Wilczek-Boney K."/>
            <person name="Hale W."/>
            <person name="Jakkamsetti A."/>
            <person name="Pham P."/>
            <person name="Ruth R."/>
            <person name="San Lucas F."/>
            <person name="Warren J."/>
            <person name="Zhang J."/>
            <person name="Zhao Z."/>
            <person name="Zhou C."/>
            <person name="Zhu D."/>
            <person name="Lee S."/>
            <person name="Bess C."/>
            <person name="Blankenburg K."/>
            <person name="Forbes L."/>
            <person name="Fu Q."/>
            <person name="Gubbala S."/>
            <person name="Hirani K."/>
            <person name="Jayaseelan J.C."/>
            <person name="Lara F."/>
            <person name="Munidasa M."/>
            <person name="Palculict T."/>
            <person name="Patil S."/>
            <person name="Pu L.-L."/>
            <person name="Saada N."/>
            <person name="Tang L."/>
            <person name="Weissenberger G."/>
            <person name="Zhu Y."/>
            <person name="Hemphill L."/>
            <person name="Shang Y."/>
            <person name="Youmans B."/>
            <person name="Ayvaz T."/>
            <person name="Ross M."/>
            <person name="Santibanez J."/>
            <person name="Aqrawi P."/>
            <person name="Gross S."/>
            <person name="Joshi V."/>
            <person name="Fowler G."/>
            <person name="Nazareth L."/>
            <person name="Reid J."/>
            <person name="Worley K."/>
            <person name="Petrosino J."/>
            <person name="Highlander S."/>
            <person name="Gibbs R."/>
        </authorList>
    </citation>
    <scope>NUCLEOTIDE SEQUENCE [LARGE SCALE GENOMIC DNA]</scope>
    <source>
        <strain evidence="2">ATCC 33030</strain>
    </source>
</reference>
<dbReference type="HOGENOM" id="CLU_1228229_0_0_11"/>
<keyword evidence="3" id="KW-1185">Reference proteome</keyword>
<evidence type="ECO:0000256" key="1">
    <source>
        <dbReference type="SAM" id="MobiDB-lite"/>
    </source>
</evidence>
<dbReference type="Gene3D" id="3.30.450.30">
    <property type="entry name" value="Dynein light chain 2a, cytoplasmic"/>
    <property type="match status" value="1"/>
</dbReference>
<evidence type="ECO:0000313" key="2">
    <source>
        <dbReference type="EMBL" id="EFK55560.1"/>
    </source>
</evidence>
<dbReference type="SUPFAM" id="SSF103196">
    <property type="entry name" value="Roadblock/LC7 domain"/>
    <property type="match status" value="1"/>
</dbReference>
<gene>
    <name evidence="2" type="ORF">HMPREF0291_10818</name>
</gene>
<protein>
    <recommendedName>
        <fullName evidence="4">Roadblock/LAMTOR2 domain-containing protein</fullName>
    </recommendedName>
</protein>